<reference evidence="4 5" key="2">
    <citation type="submission" date="2020-06" db="EMBL/GenBank/DDBJ databases">
        <title>Antribacter stalactiti gen. nov., sp. nov., a new member of the family Nacardiaceae isolated from a cave.</title>
        <authorList>
            <person name="Kim I.S."/>
        </authorList>
    </citation>
    <scope>NUCLEOTIDE SEQUENCE [LARGE SCALE GENOMIC DNA]</scope>
    <source>
        <strain evidence="4 5">YC2-7</strain>
    </source>
</reference>
<organism evidence="4 5">
    <name type="scientific">Antrihabitans stalactiti</name>
    <dbReference type="NCBI Taxonomy" id="2584121"/>
    <lineage>
        <taxon>Bacteria</taxon>
        <taxon>Bacillati</taxon>
        <taxon>Actinomycetota</taxon>
        <taxon>Actinomycetes</taxon>
        <taxon>Mycobacteriales</taxon>
        <taxon>Nocardiaceae</taxon>
        <taxon>Antrihabitans</taxon>
    </lineage>
</organism>
<protein>
    <submittedName>
        <fullName evidence="4">Uncharacterized protein</fullName>
    </submittedName>
</protein>
<evidence type="ECO:0000259" key="2">
    <source>
        <dbReference type="Pfam" id="PF24088"/>
    </source>
</evidence>
<evidence type="ECO:0000313" key="4">
    <source>
        <dbReference type="EMBL" id="NMN98001.1"/>
    </source>
</evidence>
<dbReference type="InterPro" id="IPR055797">
    <property type="entry name" value="DUF7373"/>
</dbReference>
<feature type="chain" id="PRO_5039697380" evidence="1">
    <location>
        <begin position="25"/>
        <end position="403"/>
    </location>
</feature>
<feature type="domain" description="DUF7373" evidence="3">
    <location>
        <begin position="260"/>
        <end position="401"/>
    </location>
</feature>
<feature type="domain" description="DUF7373" evidence="2">
    <location>
        <begin position="58"/>
        <end position="254"/>
    </location>
</feature>
<reference evidence="4 5" key="1">
    <citation type="submission" date="2019-05" db="EMBL/GenBank/DDBJ databases">
        <authorList>
            <person name="Lee S.D."/>
        </authorList>
    </citation>
    <scope>NUCLEOTIDE SEQUENCE [LARGE SCALE GENOMIC DNA]</scope>
    <source>
        <strain evidence="4 5">YC2-7</strain>
    </source>
</reference>
<feature type="signal peptide" evidence="1">
    <location>
        <begin position="1"/>
        <end position="24"/>
    </location>
</feature>
<evidence type="ECO:0000256" key="1">
    <source>
        <dbReference type="SAM" id="SignalP"/>
    </source>
</evidence>
<dbReference type="PROSITE" id="PS51257">
    <property type="entry name" value="PROKAR_LIPOPROTEIN"/>
    <property type="match status" value="1"/>
</dbReference>
<dbReference type="Pfam" id="PF24092">
    <property type="entry name" value="DUF7373_C"/>
    <property type="match status" value="1"/>
</dbReference>
<proteinExistence type="predicted"/>
<keyword evidence="1" id="KW-0732">Signal</keyword>
<dbReference type="InterPro" id="IPR056463">
    <property type="entry name" value="DUF7373_C"/>
</dbReference>
<evidence type="ECO:0000259" key="3">
    <source>
        <dbReference type="Pfam" id="PF24092"/>
    </source>
</evidence>
<keyword evidence="5" id="KW-1185">Reference proteome</keyword>
<dbReference type="Pfam" id="PF24088">
    <property type="entry name" value="DUF7373"/>
    <property type="match status" value="1"/>
</dbReference>
<dbReference type="RefSeq" id="WP_169591526.1">
    <property type="nucleotide sequence ID" value="NZ_VCQU01000009.1"/>
</dbReference>
<comment type="caution">
    <text evidence="4">The sequence shown here is derived from an EMBL/GenBank/DDBJ whole genome shotgun (WGS) entry which is preliminary data.</text>
</comment>
<evidence type="ECO:0000313" key="5">
    <source>
        <dbReference type="Proteomes" id="UP000535543"/>
    </source>
</evidence>
<dbReference type="Proteomes" id="UP000535543">
    <property type="component" value="Unassembled WGS sequence"/>
</dbReference>
<name>A0A848KIM0_9NOCA</name>
<gene>
    <name evidence="4" type="ORF">FGL95_23465</name>
</gene>
<dbReference type="EMBL" id="VCQU01000009">
    <property type="protein sequence ID" value="NMN98001.1"/>
    <property type="molecule type" value="Genomic_DNA"/>
</dbReference>
<dbReference type="AlphaFoldDB" id="A0A848KIM0"/>
<sequence length="403" mass="43034">MQSVTKSGRRATALGVIVASAAFAISCSSVQGFPKASELDVRTLDVGAYSASPPTVADPKTKNQGIVMEGMRIGDVVADPYEVDPTLKTGWSSTVITDVVVATRALFADVAGPVLTRYGMITGFSTTAGDAPAPAKDSKAPHPASLTVTVLRFPDESSARDAAREIDGTDFRANKDNVAVKIPGHPDSNSHWRPNIASLAATTAHGQYVVDLFAFTKSPDLTALTAVISKALDLQMPLLDKFVPTPQDKLSDLPTNPDSILSRTLPAKPEDIKVDGVDTATYDSRGYLHLGNDHEERTQLIEKAGIERIAFTEASYVIRARDSQGAAAVQASYTESDDRTAVDGPEGVPTARCIEIKDPAPDTSRYYCYIAYRQYVGIVNGNDLSDLQRKAAAQYAVLANNEI</sequence>
<accession>A0A848KIM0</accession>